<proteinExistence type="predicted"/>
<protein>
    <submittedName>
        <fullName evidence="1">Serine protease</fullName>
    </submittedName>
</protein>
<keyword evidence="1" id="KW-0378">Hydrolase</keyword>
<keyword evidence="2" id="KW-1185">Reference proteome</keyword>
<organism evidence="1 2">
    <name type="scientific">Streptomyces coeruleoprunus</name>
    <dbReference type="NCBI Taxonomy" id="285563"/>
    <lineage>
        <taxon>Bacteria</taxon>
        <taxon>Bacillati</taxon>
        <taxon>Actinomycetota</taxon>
        <taxon>Actinomycetes</taxon>
        <taxon>Kitasatosporales</taxon>
        <taxon>Streptomycetaceae</taxon>
        <taxon>Streptomyces</taxon>
    </lineage>
</organism>
<comment type="caution">
    <text evidence="1">The sequence shown here is derived from an EMBL/GenBank/DDBJ whole genome shotgun (WGS) entry which is preliminary data.</text>
</comment>
<reference evidence="2" key="1">
    <citation type="journal article" date="2019" name="Int. J. Syst. Evol. Microbiol.">
        <title>The Global Catalogue of Microorganisms (GCM) 10K type strain sequencing project: providing services to taxonomists for standard genome sequencing and annotation.</title>
        <authorList>
            <consortium name="The Broad Institute Genomics Platform"/>
            <consortium name="The Broad Institute Genome Sequencing Center for Infectious Disease"/>
            <person name="Wu L."/>
            <person name="Ma J."/>
        </authorList>
    </citation>
    <scope>NUCLEOTIDE SEQUENCE [LARGE SCALE GENOMIC DNA]</scope>
    <source>
        <strain evidence="2">CGMCC 4.1648</strain>
    </source>
</reference>
<dbReference type="GO" id="GO:0006508">
    <property type="term" value="P:proteolysis"/>
    <property type="evidence" value="ECO:0007669"/>
    <property type="project" value="UniProtKB-KW"/>
</dbReference>
<keyword evidence="1" id="KW-0645">Protease</keyword>
<dbReference type="Proteomes" id="UP001595829">
    <property type="component" value="Unassembled WGS sequence"/>
</dbReference>
<accession>A0ABV9X7Q1</accession>
<dbReference type="GO" id="GO:0008233">
    <property type="term" value="F:peptidase activity"/>
    <property type="evidence" value="ECO:0007669"/>
    <property type="project" value="UniProtKB-KW"/>
</dbReference>
<gene>
    <name evidence="1" type="ORF">ACFPM3_02915</name>
</gene>
<dbReference type="RefSeq" id="WP_345693090.1">
    <property type="nucleotide sequence ID" value="NZ_BAABIT010000001.1"/>
</dbReference>
<evidence type="ECO:0000313" key="2">
    <source>
        <dbReference type="Proteomes" id="UP001595829"/>
    </source>
</evidence>
<dbReference type="PROSITE" id="PS51318">
    <property type="entry name" value="TAT"/>
    <property type="match status" value="1"/>
</dbReference>
<name>A0ABV9X7Q1_9ACTN</name>
<dbReference type="EMBL" id="JBHSJD010000002">
    <property type="protein sequence ID" value="MFC5021101.1"/>
    <property type="molecule type" value="Genomic_DNA"/>
</dbReference>
<evidence type="ECO:0000313" key="1">
    <source>
        <dbReference type="EMBL" id="MFC5021101.1"/>
    </source>
</evidence>
<dbReference type="InterPro" id="IPR006311">
    <property type="entry name" value="TAT_signal"/>
</dbReference>
<sequence>MNTASVSRRNILRTLTLAVAVAGGMTPGPDATASAAPLDPEPGTYLLTIRHLDRTGRPTDAYRTTVTGVSGPGADQVAQPHDASGTVTVRLPEGRYMLESSLTAGGGDGGTDWIVQPRLDLDRDTTVTVDARTTAPVDVRPPASSADFLHAGMFVEVTHGDAVRLANLITSTPHLRVAHLGPDAEPGSVRQWYDAYWTTATTGYALGYTFTGTRALTGLTRRPSPQDLATVRIRGAARPGTTGTASVDLQPSAGPTVGVSRTLATPGAATYLVTPGRGTWDLTFTVPGAPGAADNRYTADGVAVRAGGTTTHTFDNAVFGPELTARHGVVRDGDTLTVDVPLLADGDGHVPSSPPYDTASTTLYRDGVRVATRSGMPGHAEFAVPPGRAAYRLTSTVTRQGAPGTATRVTASWTFTSATTTGPTPVPVSVVRFSPPLGPTGTAVADTVFRVPVTVRGAAADGRTHALSVSVSTDGGVSWTRLPVERGAVTIRNPRAGTGVSLRADLTDVAGNTLTQTVVDAYHTR</sequence>